<dbReference type="Pfam" id="PF00535">
    <property type="entry name" value="Glycos_transf_2"/>
    <property type="match status" value="1"/>
</dbReference>
<evidence type="ECO:0000313" key="3">
    <source>
        <dbReference type="Proteomes" id="UP000707356"/>
    </source>
</evidence>
<dbReference type="InterPro" id="IPR050834">
    <property type="entry name" value="Glycosyltransf_2"/>
</dbReference>
<dbReference type="GO" id="GO:0016757">
    <property type="term" value="F:glycosyltransferase activity"/>
    <property type="evidence" value="ECO:0007669"/>
    <property type="project" value="UniProtKB-KW"/>
</dbReference>
<evidence type="ECO:0000259" key="1">
    <source>
        <dbReference type="Pfam" id="PF00535"/>
    </source>
</evidence>
<sequence length="371" mass="41852">MIVPVCNEADHISATLFALNQQYDLQGERLDPNKYEVIVLANNCTDNSAALARQAAKRCGMPIHVVERSFVPADAYIGRVRQLLMDEAYYRLITNRQPRGIIASTDGDTCVAPTWLAAIQHEIDRGADGVSGRIMTASCDRARLDPHTRACYLRAIGYGYLCVELESHLDPDPFDCLPRHHQHCGASLAVTAEMYAKAGGMPPVRTPEDVAFYRSLMRVEARFRHSPLVWVKTSARQQGRTANGMANQLHVWSAMGNQRQPYLVDSALAVETRLQSRRELRQAWQTVQQGQLRLDELQELAERLCVDLNWLGSELEQAVSFGVLHERVEARQAELGRWQQRWLQVPIEQAITDLRTRISHLRQVSSSSGSR</sequence>
<protein>
    <submittedName>
        <fullName evidence="2">Glycosyltransferase</fullName>
        <ecNumber evidence="2">2.4.-.-</ecNumber>
    </submittedName>
</protein>
<dbReference type="InterPro" id="IPR029044">
    <property type="entry name" value="Nucleotide-diphossugar_trans"/>
</dbReference>
<dbReference type="EMBL" id="JAHHHV010000078">
    <property type="protein sequence ID" value="MBW4467549.1"/>
    <property type="molecule type" value="Genomic_DNA"/>
</dbReference>
<keyword evidence="2" id="KW-0328">Glycosyltransferase</keyword>
<reference evidence="2" key="1">
    <citation type="submission" date="2021-05" db="EMBL/GenBank/DDBJ databases">
        <authorList>
            <person name="Pietrasiak N."/>
            <person name="Ward R."/>
            <person name="Stajich J.E."/>
            <person name="Kurbessoian T."/>
        </authorList>
    </citation>
    <scope>NUCLEOTIDE SEQUENCE</scope>
    <source>
        <strain evidence="2">GSE-TBD4-15B</strain>
    </source>
</reference>
<organism evidence="2 3">
    <name type="scientific">Pegethrix bostrychoides GSE-TBD4-15B</name>
    <dbReference type="NCBI Taxonomy" id="2839662"/>
    <lineage>
        <taxon>Bacteria</taxon>
        <taxon>Bacillati</taxon>
        <taxon>Cyanobacteriota</taxon>
        <taxon>Cyanophyceae</taxon>
        <taxon>Oculatellales</taxon>
        <taxon>Oculatellaceae</taxon>
        <taxon>Pegethrix</taxon>
    </lineage>
</organism>
<accession>A0A951U658</accession>
<reference evidence="2" key="2">
    <citation type="journal article" date="2022" name="Microbiol. Resour. Announc.">
        <title>Metagenome Sequencing to Explore Phylogenomics of Terrestrial Cyanobacteria.</title>
        <authorList>
            <person name="Ward R.D."/>
            <person name="Stajich J.E."/>
            <person name="Johansen J.R."/>
            <person name="Huntemann M."/>
            <person name="Clum A."/>
            <person name="Foster B."/>
            <person name="Foster B."/>
            <person name="Roux S."/>
            <person name="Palaniappan K."/>
            <person name="Varghese N."/>
            <person name="Mukherjee S."/>
            <person name="Reddy T.B.K."/>
            <person name="Daum C."/>
            <person name="Copeland A."/>
            <person name="Chen I.A."/>
            <person name="Ivanova N.N."/>
            <person name="Kyrpides N.C."/>
            <person name="Shapiro N."/>
            <person name="Eloe-Fadrosh E.A."/>
            <person name="Pietrasiak N."/>
        </authorList>
    </citation>
    <scope>NUCLEOTIDE SEQUENCE</scope>
    <source>
        <strain evidence="2">GSE-TBD4-15B</strain>
    </source>
</reference>
<evidence type="ECO:0000313" key="2">
    <source>
        <dbReference type="EMBL" id="MBW4467549.1"/>
    </source>
</evidence>
<dbReference type="PANTHER" id="PTHR43685">
    <property type="entry name" value="GLYCOSYLTRANSFERASE"/>
    <property type="match status" value="1"/>
</dbReference>
<dbReference type="PANTHER" id="PTHR43685:SF14">
    <property type="entry name" value="GLYCOSYLTRANSFERASE 2-LIKE DOMAIN-CONTAINING PROTEIN"/>
    <property type="match status" value="1"/>
</dbReference>
<proteinExistence type="predicted"/>
<name>A0A951U658_9CYAN</name>
<comment type="caution">
    <text evidence="2">The sequence shown here is derived from an EMBL/GenBank/DDBJ whole genome shotgun (WGS) entry which is preliminary data.</text>
</comment>
<dbReference type="SUPFAM" id="SSF53448">
    <property type="entry name" value="Nucleotide-diphospho-sugar transferases"/>
    <property type="match status" value="1"/>
</dbReference>
<dbReference type="InterPro" id="IPR001173">
    <property type="entry name" value="Glyco_trans_2-like"/>
</dbReference>
<keyword evidence="2" id="KW-0808">Transferase</keyword>
<feature type="domain" description="Glycosyltransferase 2-like" evidence="1">
    <location>
        <begin position="2"/>
        <end position="154"/>
    </location>
</feature>
<gene>
    <name evidence="2" type="ORF">KME07_19150</name>
</gene>
<dbReference type="Proteomes" id="UP000707356">
    <property type="component" value="Unassembled WGS sequence"/>
</dbReference>
<dbReference type="AlphaFoldDB" id="A0A951U658"/>
<dbReference type="Gene3D" id="3.90.550.10">
    <property type="entry name" value="Spore Coat Polysaccharide Biosynthesis Protein SpsA, Chain A"/>
    <property type="match status" value="1"/>
</dbReference>
<dbReference type="EC" id="2.4.-.-" evidence="2"/>